<proteinExistence type="predicted"/>
<evidence type="ECO:0008006" key="3">
    <source>
        <dbReference type="Google" id="ProtNLM"/>
    </source>
</evidence>
<evidence type="ECO:0000313" key="2">
    <source>
        <dbReference type="Proteomes" id="UP000234420"/>
    </source>
</evidence>
<organism evidence="1 2">
    <name type="scientific">Photobacterium carnosum</name>
    <dbReference type="NCBI Taxonomy" id="2023717"/>
    <lineage>
        <taxon>Bacteria</taxon>
        <taxon>Pseudomonadati</taxon>
        <taxon>Pseudomonadota</taxon>
        <taxon>Gammaproteobacteria</taxon>
        <taxon>Vibrionales</taxon>
        <taxon>Vibrionaceae</taxon>
        <taxon>Photobacterium</taxon>
    </lineage>
</organism>
<sequence length="109" mass="12303">MKRLSGIKLEHIAACLAVHSLRDIPQLNRDAVLWAAKNGQSSSVAAARSGIHYKMVSRAAKKVLETHQIMMQAYLDIEPDPITMHGNTKEAKEIRKERKAKLLQYNLKK</sequence>
<dbReference type="EMBL" id="NPIB01000020">
    <property type="protein sequence ID" value="PLC57073.1"/>
    <property type="molecule type" value="Genomic_DNA"/>
</dbReference>
<evidence type="ECO:0000313" key="1">
    <source>
        <dbReference type="EMBL" id="PLC57073.1"/>
    </source>
</evidence>
<name>A0A2N4UPZ5_9GAMM</name>
<protein>
    <recommendedName>
        <fullName evidence="3">TrfB transcriptional repressor protein domain-containing protein</fullName>
    </recommendedName>
</protein>
<dbReference type="RefSeq" id="WP_065208245.1">
    <property type="nucleotide sequence ID" value="NZ_JABJXE010000015.1"/>
</dbReference>
<reference evidence="1 2" key="1">
    <citation type="journal article" date="2018" name="Syst. Appl. Microbiol.">
        <title>Photobacterium carnosum sp. nov., isolated from spoiled modified atmosphere packaged poultry meat.</title>
        <authorList>
            <person name="Hilgarth M."/>
            <person name="Fuertes S."/>
            <person name="Ehrmann M."/>
            <person name="Vogel R.F."/>
        </authorList>
    </citation>
    <scope>NUCLEOTIDE SEQUENCE [LARGE SCALE GENOMIC DNA]</scope>
    <source>
        <strain evidence="1 2">TMW 2.2021</strain>
    </source>
</reference>
<comment type="caution">
    <text evidence="1">The sequence shown here is derived from an EMBL/GenBank/DDBJ whole genome shotgun (WGS) entry which is preliminary data.</text>
</comment>
<accession>A0A2N4UPZ5</accession>
<dbReference type="AlphaFoldDB" id="A0A2N4UPZ5"/>
<gene>
    <name evidence="1" type="ORF">CIK00_14920</name>
</gene>
<keyword evidence="2" id="KW-1185">Reference proteome</keyword>
<dbReference type="Proteomes" id="UP000234420">
    <property type="component" value="Unassembled WGS sequence"/>
</dbReference>